<evidence type="ECO:0000313" key="2">
    <source>
        <dbReference type="EMBL" id="GAA0462609.1"/>
    </source>
</evidence>
<dbReference type="InterPro" id="IPR001736">
    <property type="entry name" value="PLipase_D/transphosphatidylase"/>
</dbReference>
<dbReference type="SMART" id="SM00155">
    <property type="entry name" value="PLDc"/>
    <property type="match status" value="2"/>
</dbReference>
<dbReference type="PANTHER" id="PTHR21248:SF7">
    <property type="entry name" value="MINOR CARDIOLIPIN SYNTHASE CLSB"/>
    <property type="match status" value="1"/>
</dbReference>
<dbReference type="EMBL" id="BAAACZ010000013">
    <property type="protein sequence ID" value="GAA0462609.1"/>
    <property type="molecule type" value="Genomic_DNA"/>
</dbReference>
<dbReference type="RefSeq" id="WP_343783215.1">
    <property type="nucleotide sequence ID" value="NZ_BAAACZ010000013.1"/>
</dbReference>
<accession>A0ABN0ZXV0</accession>
<dbReference type="PIRSF" id="PIRSF000850">
    <property type="entry name" value="Phospholipase_D_PSS"/>
    <property type="match status" value="1"/>
</dbReference>
<dbReference type="Proteomes" id="UP001500740">
    <property type="component" value="Unassembled WGS sequence"/>
</dbReference>
<dbReference type="Pfam" id="PF13091">
    <property type="entry name" value="PLDc_2"/>
    <property type="match status" value="2"/>
</dbReference>
<feature type="domain" description="PLD phosphodiesterase" evidence="1">
    <location>
        <begin position="301"/>
        <end position="328"/>
    </location>
</feature>
<evidence type="ECO:0000313" key="3">
    <source>
        <dbReference type="Proteomes" id="UP001500740"/>
    </source>
</evidence>
<gene>
    <name evidence="2" type="primary">cls</name>
    <name evidence="2" type="ORF">GCM10008935_17670</name>
</gene>
<dbReference type="CDD" id="cd09112">
    <property type="entry name" value="PLDc_CLS_2"/>
    <property type="match status" value="1"/>
</dbReference>
<sequence>MWALIIIALIIIFFIFNSRHKEPVEVPDYPIRQADITFYWDGRGLFNQFFEDVRHAKQFICINFFIINNDTFGKKFLQLLKEKADEGIPAYLIVDRVGSRSLKNGVEEELKNAGVQFAFSNKISFKGFFSSINHRNHRKVTVIDGSVAYIGGFNVGDQYVNDSPKFSLWRDYHLRLTGEATIDALDLFKLDWERNTNKSLEFEAKPTTKGAYKVQLSPSSHGTLEKDFYKLINDAKTSIKIGTPYFIPSETLIDLLKEKVKQGVQIDILYPHESDHPLVKEASIPYLKQIEQAGANVHLFNNGFYHAKILILDNEIVDISTANFDRRSLFLSDEVNVLVFDEEFTRRVDNYFMEDVKESIPSYEDWFKDPNRFVMAIKKAIAYIVRPLL</sequence>
<dbReference type="PROSITE" id="PS50035">
    <property type="entry name" value="PLD"/>
    <property type="match status" value="2"/>
</dbReference>
<dbReference type="CDD" id="cd09110">
    <property type="entry name" value="PLDc_CLS_1"/>
    <property type="match status" value="1"/>
</dbReference>
<name>A0ABN0ZXV0_9BACI</name>
<dbReference type="InterPro" id="IPR025202">
    <property type="entry name" value="PLD-like_dom"/>
</dbReference>
<dbReference type="SUPFAM" id="SSF56024">
    <property type="entry name" value="Phospholipase D/nuclease"/>
    <property type="match status" value="2"/>
</dbReference>
<dbReference type="Gene3D" id="3.30.870.10">
    <property type="entry name" value="Endonuclease Chain A"/>
    <property type="match status" value="2"/>
</dbReference>
<protein>
    <submittedName>
        <fullName evidence="2">Cardiolipin synthase</fullName>
    </submittedName>
</protein>
<proteinExistence type="predicted"/>
<comment type="caution">
    <text evidence="2">The sequence shown here is derived from an EMBL/GenBank/DDBJ whole genome shotgun (WGS) entry which is preliminary data.</text>
</comment>
<feature type="domain" description="PLD phosphodiesterase" evidence="1">
    <location>
        <begin position="132"/>
        <end position="159"/>
    </location>
</feature>
<dbReference type="PANTHER" id="PTHR21248">
    <property type="entry name" value="CARDIOLIPIN SYNTHASE"/>
    <property type="match status" value="1"/>
</dbReference>
<reference evidence="2 3" key="1">
    <citation type="journal article" date="2019" name="Int. J. Syst. Evol. Microbiol.">
        <title>The Global Catalogue of Microorganisms (GCM) 10K type strain sequencing project: providing services to taxonomists for standard genome sequencing and annotation.</title>
        <authorList>
            <consortium name="The Broad Institute Genomics Platform"/>
            <consortium name="The Broad Institute Genome Sequencing Center for Infectious Disease"/>
            <person name="Wu L."/>
            <person name="Ma J."/>
        </authorList>
    </citation>
    <scope>NUCLEOTIDE SEQUENCE [LARGE SCALE GENOMIC DNA]</scope>
    <source>
        <strain evidence="2 3">JCM 14193</strain>
    </source>
</reference>
<evidence type="ECO:0000259" key="1">
    <source>
        <dbReference type="PROSITE" id="PS50035"/>
    </source>
</evidence>
<keyword evidence="3" id="KW-1185">Reference proteome</keyword>
<organism evidence="2 3">
    <name type="scientific">Alkalibacillus silvisoli</name>
    <dbReference type="NCBI Taxonomy" id="392823"/>
    <lineage>
        <taxon>Bacteria</taxon>
        <taxon>Bacillati</taxon>
        <taxon>Bacillota</taxon>
        <taxon>Bacilli</taxon>
        <taxon>Bacillales</taxon>
        <taxon>Bacillaceae</taxon>
        <taxon>Alkalibacillus</taxon>
    </lineage>
</organism>